<dbReference type="CDD" id="cd08054">
    <property type="entry name" value="gp6"/>
    <property type="match status" value="1"/>
</dbReference>
<accession>A0A7Y9LAM3</accession>
<dbReference type="AlphaFoldDB" id="A0A7Y9LAM3"/>
<comment type="caution">
    <text evidence="1">The sequence shown here is derived from an EMBL/GenBank/DDBJ whole genome shotgun (WGS) entry which is preliminary data.</text>
</comment>
<gene>
    <name evidence="1" type="ORF">BKA15_000195</name>
</gene>
<reference evidence="1 2" key="1">
    <citation type="submission" date="2020-07" db="EMBL/GenBank/DDBJ databases">
        <title>Sequencing the genomes of 1000 actinobacteria strains.</title>
        <authorList>
            <person name="Klenk H.-P."/>
        </authorList>
    </citation>
    <scope>NUCLEOTIDE SEQUENCE [LARGE SCALE GENOMIC DNA]</scope>
    <source>
        <strain evidence="1 2">DSM 22083</strain>
    </source>
</reference>
<dbReference type="Proteomes" id="UP000569914">
    <property type="component" value="Unassembled WGS sequence"/>
</dbReference>
<keyword evidence="2" id="KW-1185">Reference proteome</keyword>
<evidence type="ECO:0008006" key="3">
    <source>
        <dbReference type="Google" id="ProtNLM"/>
    </source>
</evidence>
<sequence length="116" mass="12695">MAARPDITAYEQVKASVAPSADDAILKPLWEAAEDYVWQRIRAWYVPDAEGNPPDPVPPAPASLGQAVRQLTARYFARRNSPDGFLGMGEFGPARVPTVDRDVESLIGPYRPVVFG</sequence>
<evidence type="ECO:0000313" key="2">
    <source>
        <dbReference type="Proteomes" id="UP000569914"/>
    </source>
</evidence>
<protein>
    <recommendedName>
        <fullName evidence="3">Phage gp6-like head-tail connector protein</fullName>
    </recommendedName>
</protein>
<proteinExistence type="predicted"/>
<dbReference type="EMBL" id="JACCBU010000001">
    <property type="protein sequence ID" value="NYE68866.1"/>
    <property type="molecule type" value="Genomic_DNA"/>
</dbReference>
<dbReference type="RefSeq" id="WP_179747735.1">
    <property type="nucleotide sequence ID" value="NZ_JACCBU010000001.1"/>
</dbReference>
<organism evidence="1 2">
    <name type="scientific">Microlunatus parietis</name>
    <dbReference type="NCBI Taxonomy" id="682979"/>
    <lineage>
        <taxon>Bacteria</taxon>
        <taxon>Bacillati</taxon>
        <taxon>Actinomycetota</taxon>
        <taxon>Actinomycetes</taxon>
        <taxon>Propionibacteriales</taxon>
        <taxon>Propionibacteriaceae</taxon>
        <taxon>Microlunatus</taxon>
    </lineage>
</organism>
<name>A0A7Y9LAM3_9ACTN</name>
<evidence type="ECO:0000313" key="1">
    <source>
        <dbReference type="EMBL" id="NYE68866.1"/>
    </source>
</evidence>